<evidence type="ECO:0000256" key="3">
    <source>
        <dbReference type="ARBA" id="ARBA00022801"/>
    </source>
</evidence>
<accession>A0A3E2TPW3</accession>
<dbReference type="HAMAP" id="MF_01518">
    <property type="entry name" value="Adenine_deamin"/>
    <property type="match status" value="1"/>
</dbReference>
<gene>
    <name evidence="6 9" type="primary">ade</name>
    <name evidence="9" type="ORF">DW070_05820</name>
</gene>
<reference evidence="9 10" key="1">
    <citation type="submission" date="2018-08" db="EMBL/GenBank/DDBJ databases">
        <title>A genome reference for cultivated species of the human gut microbiota.</title>
        <authorList>
            <person name="Zou Y."/>
            <person name="Xue W."/>
            <person name="Luo G."/>
        </authorList>
    </citation>
    <scope>NUCLEOTIDE SEQUENCE [LARGE SCALE GENOMIC DNA]</scope>
    <source>
        <strain evidence="9 10">AF45-17</strain>
    </source>
</reference>
<evidence type="ECO:0000256" key="5">
    <source>
        <dbReference type="ARBA" id="ARBA00047720"/>
    </source>
</evidence>
<evidence type="ECO:0000259" key="8">
    <source>
        <dbReference type="Pfam" id="PF13382"/>
    </source>
</evidence>
<dbReference type="CDD" id="cd01295">
    <property type="entry name" value="AdeC"/>
    <property type="match status" value="1"/>
</dbReference>
<dbReference type="EMBL" id="QVEP01000010">
    <property type="protein sequence ID" value="RGB80552.1"/>
    <property type="molecule type" value="Genomic_DNA"/>
</dbReference>
<dbReference type="AlphaFoldDB" id="A0A3E2TPW3"/>
<dbReference type="SUPFAM" id="SSF51338">
    <property type="entry name" value="Composite domain of metallo-dependent hydrolases"/>
    <property type="match status" value="1"/>
</dbReference>
<dbReference type="InterPro" id="IPR006679">
    <property type="entry name" value="Adenine_deam"/>
</dbReference>
<dbReference type="Proteomes" id="UP000260773">
    <property type="component" value="Unassembled WGS sequence"/>
</dbReference>
<dbReference type="Pfam" id="PF01979">
    <property type="entry name" value="Amidohydro_1"/>
    <property type="match status" value="1"/>
</dbReference>
<sequence length="577" mass="62937">MSSRESYTSVINRKAAAKQQLMNVAMGRERADLVLKNAVYVNVFTNELSQGDIAVKNGVIAGIGHYDGVEELDMQGKIVTPGLIDAHIHLESSLVAPSEFVKAVLPHGTATVITDPHEIANVLGTDGIDYMIQATEGLPVEVRFMLPSCVPATPLDESGARLDYQAIDPFYDYDRVQGLAEMMNYTGVIQGDTEVLQKIAAAHKYHCRIDGHAPGLSGRELNAYVASGVYSDHECSSMEEALEKLSRGQYIMIREGTAARNLRALAGLLVPQYYEHCMFCTDDKHPNDLLHVGHMDAIIREAVQKYKVDPIIAIKAATHHPARYFHLASRGAIVPGYQADFAVFDNLQDLHVEMTVIKGHVWYHDGQLEDVPVPEVDAWLSDKAHHTFNLDRLTSDSFEDHRPRGVIGMVPGEIVTTDAGYASAVDISKDILKIAVIERHRHTGHIGIGYLKGYGLKEGAVATSISHDSHNIIVVGSNDADMAAAANRIIENNGGIAVVKNGQILGEVVLKIAGLMSDKSLTEVNDALENAKKQAAVLGVSEGIDPFMTLSFMSLPVIPKLRLTTRGIIDVARQQYI</sequence>
<organism evidence="9 10">
    <name type="scientific">Coprococcus catus</name>
    <dbReference type="NCBI Taxonomy" id="116085"/>
    <lineage>
        <taxon>Bacteria</taxon>
        <taxon>Bacillati</taxon>
        <taxon>Bacillota</taxon>
        <taxon>Clostridia</taxon>
        <taxon>Lachnospirales</taxon>
        <taxon>Lachnospiraceae</taxon>
        <taxon>Coprococcus</taxon>
    </lineage>
</organism>
<dbReference type="PANTHER" id="PTHR11113">
    <property type="entry name" value="N-ACETYLGLUCOSAMINE-6-PHOSPHATE DEACETYLASE"/>
    <property type="match status" value="1"/>
</dbReference>
<feature type="domain" description="Amidohydrolase-related" evidence="7">
    <location>
        <begin position="78"/>
        <end position="361"/>
    </location>
</feature>
<comment type="cofactor">
    <cofactor evidence="6">
        <name>Mn(2+)</name>
        <dbReference type="ChEBI" id="CHEBI:29035"/>
    </cofactor>
</comment>
<dbReference type="InterPro" id="IPR011059">
    <property type="entry name" value="Metal-dep_hydrolase_composite"/>
</dbReference>
<dbReference type="InterPro" id="IPR032466">
    <property type="entry name" value="Metal_Hydrolase"/>
</dbReference>
<keyword evidence="3 6" id="KW-0378">Hydrolase</keyword>
<feature type="domain" description="Adenine deaminase C-terminal" evidence="8">
    <location>
        <begin position="419"/>
        <end position="574"/>
    </location>
</feature>
<dbReference type="NCBIfam" id="TIGR01178">
    <property type="entry name" value="ade"/>
    <property type="match status" value="1"/>
</dbReference>
<evidence type="ECO:0000313" key="9">
    <source>
        <dbReference type="EMBL" id="RGB80552.1"/>
    </source>
</evidence>
<dbReference type="Gene3D" id="2.30.40.10">
    <property type="entry name" value="Urease, subunit C, domain 1"/>
    <property type="match status" value="1"/>
</dbReference>
<dbReference type="EC" id="3.5.4.2" evidence="2 6"/>
<dbReference type="Gene3D" id="3.20.20.140">
    <property type="entry name" value="Metal-dependent hydrolases"/>
    <property type="match status" value="1"/>
</dbReference>
<dbReference type="GO" id="GO:0006146">
    <property type="term" value="P:adenine catabolic process"/>
    <property type="evidence" value="ECO:0007669"/>
    <property type="project" value="InterPro"/>
</dbReference>
<dbReference type="InterPro" id="IPR026912">
    <property type="entry name" value="Adenine_deam_C"/>
</dbReference>
<comment type="catalytic activity">
    <reaction evidence="5 6">
        <text>adenine + H2O + H(+) = hypoxanthine + NH4(+)</text>
        <dbReference type="Rhea" id="RHEA:23688"/>
        <dbReference type="ChEBI" id="CHEBI:15377"/>
        <dbReference type="ChEBI" id="CHEBI:15378"/>
        <dbReference type="ChEBI" id="CHEBI:16708"/>
        <dbReference type="ChEBI" id="CHEBI:17368"/>
        <dbReference type="ChEBI" id="CHEBI:28938"/>
        <dbReference type="EC" id="3.5.4.2"/>
    </reaction>
</comment>
<evidence type="ECO:0000259" key="7">
    <source>
        <dbReference type="Pfam" id="PF01979"/>
    </source>
</evidence>
<evidence type="ECO:0000256" key="4">
    <source>
        <dbReference type="ARBA" id="ARBA00023211"/>
    </source>
</evidence>
<evidence type="ECO:0000256" key="6">
    <source>
        <dbReference type="HAMAP-Rule" id="MF_01518"/>
    </source>
</evidence>
<evidence type="ECO:0000256" key="1">
    <source>
        <dbReference type="ARBA" id="ARBA00006773"/>
    </source>
</evidence>
<dbReference type="GO" id="GO:0000034">
    <property type="term" value="F:adenine deaminase activity"/>
    <property type="evidence" value="ECO:0007669"/>
    <property type="project" value="UniProtKB-UniRule"/>
</dbReference>
<proteinExistence type="inferred from homology"/>
<evidence type="ECO:0000313" key="10">
    <source>
        <dbReference type="Proteomes" id="UP000260773"/>
    </source>
</evidence>
<name>A0A3E2TPW3_9FIRM</name>
<dbReference type="PANTHER" id="PTHR11113:SF2">
    <property type="entry name" value="ADENINE DEAMINASE"/>
    <property type="match status" value="1"/>
</dbReference>
<dbReference type="Pfam" id="PF13382">
    <property type="entry name" value="Adenine_deam_C"/>
    <property type="match status" value="1"/>
</dbReference>
<comment type="caution">
    <text evidence="9">The sequence shown here is derived from an EMBL/GenBank/DDBJ whole genome shotgun (WGS) entry which is preliminary data.</text>
</comment>
<dbReference type="InterPro" id="IPR006680">
    <property type="entry name" value="Amidohydro-rel"/>
</dbReference>
<dbReference type="SUPFAM" id="SSF51556">
    <property type="entry name" value="Metallo-dependent hydrolases"/>
    <property type="match status" value="1"/>
</dbReference>
<protein>
    <recommendedName>
        <fullName evidence="2 6">Adenine deaminase</fullName>
        <shortName evidence="6">Adenase</shortName>
        <shortName evidence="6">Adenine aminase</shortName>
        <ecNumber evidence="2 6">3.5.4.2</ecNumber>
    </recommendedName>
</protein>
<keyword evidence="4 6" id="KW-0464">Manganese</keyword>
<comment type="similarity">
    <text evidence="1 6">Belongs to the metallo-dependent hydrolases superfamily. Adenine deaminase family.</text>
</comment>
<evidence type="ECO:0000256" key="2">
    <source>
        <dbReference type="ARBA" id="ARBA00012782"/>
    </source>
</evidence>